<dbReference type="GO" id="GO:0009086">
    <property type="term" value="P:methionine biosynthetic process"/>
    <property type="evidence" value="ECO:0007669"/>
    <property type="project" value="InterPro"/>
</dbReference>
<reference evidence="5 6" key="1">
    <citation type="submission" date="2019-06" db="EMBL/GenBank/DDBJ databases">
        <title>Whole genome shotgun sequence of Glutamicibacter uratoxydans NBRC 15515.</title>
        <authorList>
            <person name="Hosoyama A."/>
            <person name="Uohara A."/>
            <person name="Ohji S."/>
            <person name="Ichikawa N."/>
        </authorList>
    </citation>
    <scope>NUCLEOTIDE SEQUENCE [LARGE SCALE GENOMIC DNA]</scope>
    <source>
        <strain evidence="5 6">NBRC 15515</strain>
    </source>
</reference>
<dbReference type="OrthoDB" id="244285at2"/>
<dbReference type="Gene3D" id="3.20.20.210">
    <property type="match status" value="1"/>
</dbReference>
<sequence>MTNPLLPTSIVGSLPKPSWLSETETLWSPWKLEGTELAEGKQDAMRSAVLEQTRRGIDIISDGEQTRQHFVTTFIEHLSGVDFENRETVLIRDRYEASVPSVVGAVERKAPVFVEDAKFLRTLTDRQIKWTLPGPMTMVDTLHDAYYGSREKLAWEFAAILNQEAKELEAAGVDVIQFDEPAFNVFFDEVADWGVAALERACEGLKAETVAHICFGYGIKANNDWKATLGTQWRHYEKSFPLLQHSSIDTISLESHHSNVPLEVVELVRGKKVMLGAIDVANQQVETPEEVAETLRKALEYVDADKLIASTNCGMAPFPRDVALAKLSALSAGAAVLREELAGVRV</sequence>
<proteinExistence type="predicted"/>
<keyword evidence="5" id="KW-0489">Methyltransferase</keyword>
<dbReference type="PANTHER" id="PTHR30519">
    <property type="entry name" value="5-METHYLTETRAHYDROPTEROYLTRIGLUTAMATE--HOMOCYSTEINE METHYLTRANSFERASE"/>
    <property type="match status" value="1"/>
</dbReference>
<dbReference type="CDD" id="cd03311">
    <property type="entry name" value="CIMS_C_terminal_like"/>
    <property type="match status" value="1"/>
</dbReference>
<evidence type="ECO:0000256" key="3">
    <source>
        <dbReference type="ARBA" id="ARBA00022833"/>
    </source>
</evidence>
<protein>
    <submittedName>
        <fullName evidence="5">5-methyltetrahydropteroyltriglutamate--homocysteine methyltransferase</fullName>
    </submittedName>
</protein>
<keyword evidence="5" id="KW-0808">Transferase</keyword>
<dbReference type="GO" id="GO:0003871">
    <property type="term" value="F:5-methyltetrahydropteroyltriglutamate-homocysteine S-methyltransferase activity"/>
    <property type="evidence" value="ECO:0007669"/>
    <property type="project" value="InterPro"/>
</dbReference>
<accession>A0A4Y4DLF4</accession>
<dbReference type="NCBIfam" id="NF006589">
    <property type="entry name" value="PRK09121.1"/>
    <property type="match status" value="1"/>
</dbReference>
<dbReference type="InterPro" id="IPR002629">
    <property type="entry name" value="Met_Synth_C/arc"/>
</dbReference>
<evidence type="ECO:0000256" key="1">
    <source>
        <dbReference type="ARBA" id="ARBA00001947"/>
    </source>
</evidence>
<evidence type="ECO:0000313" key="5">
    <source>
        <dbReference type="EMBL" id="GED05447.1"/>
    </source>
</evidence>
<comment type="caution">
    <text evidence="5">The sequence shown here is derived from an EMBL/GenBank/DDBJ whole genome shotgun (WGS) entry which is preliminary data.</text>
</comment>
<feature type="domain" description="Cobalamin-independent methionine synthase MetE C-terminal/archaeal" evidence="4">
    <location>
        <begin position="6"/>
        <end position="330"/>
    </location>
</feature>
<comment type="cofactor">
    <cofactor evidence="1">
        <name>Zn(2+)</name>
        <dbReference type="ChEBI" id="CHEBI:29105"/>
    </cofactor>
</comment>
<dbReference type="Proteomes" id="UP000316612">
    <property type="component" value="Unassembled WGS sequence"/>
</dbReference>
<evidence type="ECO:0000256" key="2">
    <source>
        <dbReference type="ARBA" id="ARBA00022723"/>
    </source>
</evidence>
<dbReference type="EMBL" id="BJNY01000005">
    <property type="protein sequence ID" value="GED05447.1"/>
    <property type="molecule type" value="Genomic_DNA"/>
</dbReference>
<evidence type="ECO:0000259" key="4">
    <source>
        <dbReference type="Pfam" id="PF01717"/>
    </source>
</evidence>
<dbReference type="GO" id="GO:0032259">
    <property type="term" value="P:methylation"/>
    <property type="evidence" value="ECO:0007669"/>
    <property type="project" value="UniProtKB-KW"/>
</dbReference>
<keyword evidence="2" id="KW-0479">Metal-binding</keyword>
<dbReference type="RefSeq" id="WP_141362538.1">
    <property type="nucleotide sequence ID" value="NZ_BAAAJL010000008.1"/>
</dbReference>
<name>A0A4Y4DLF4_GLUUR</name>
<dbReference type="AlphaFoldDB" id="A0A4Y4DLF4"/>
<organism evidence="5 6">
    <name type="scientific">Glutamicibacter uratoxydans</name>
    <name type="common">Arthrobacter uratoxydans</name>
    <dbReference type="NCBI Taxonomy" id="43667"/>
    <lineage>
        <taxon>Bacteria</taxon>
        <taxon>Bacillati</taxon>
        <taxon>Actinomycetota</taxon>
        <taxon>Actinomycetes</taxon>
        <taxon>Micrococcales</taxon>
        <taxon>Micrococcaceae</taxon>
        <taxon>Glutamicibacter</taxon>
    </lineage>
</organism>
<dbReference type="GO" id="GO:0008270">
    <property type="term" value="F:zinc ion binding"/>
    <property type="evidence" value="ECO:0007669"/>
    <property type="project" value="InterPro"/>
</dbReference>
<keyword evidence="6" id="KW-1185">Reference proteome</keyword>
<gene>
    <name evidence="5" type="ORF">AUR04nite_09790</name>
</gene>
<dbReference type="InterPro" id="IPR038071">
    <property type="entry name" value="UROD/MetE-like_sf"/>
</dbReference>
<dbReference type="SUPFAM" id="SSF51726">
    <property type="entry name" value="UROD/MetE-like"/>
    <property type="match status" value="1"/>
</dbReference>
<keyword evidence="3" id="KW-0862">Zinc</keyword>
<dbReference type="Pfam" id="PF01717">
    <property type="entry name" value="Meth_synt_2"/>
    <property type="match status" value="1"/>
</dbReference>
<evidence type="ECO:0000313" key="6">
    <source>
        <dbReference type="Proteomes" id="UP000316612"/>
    </source>
</evidence>